<gene>
    <name evidence="1" type="ORF">Fmac_016234</name>
</gene>
<reference evidence="1 2" key="1">
    <citation type="submission" date="2024-08" db="EMBL/GenBank/DDBJ databases">
        <title>Insights into the chromosomal genome structure of Flemingia macrophylla.</title>
        <authorList>
            <person name="Ding Y."/>
            <person name="Zhao Y."/>
            <person name="Bi W."/>
            <person name="Wu M."/>
            <person name="Zhao G."/>
            <person name="Gong Y."/>
            <person name="Li W."/>
            <person name="Zhang P."/>
        </authorList>
    </citation>
    <scope>NUCLEOTIDE SEQUENCE [LARGE SCALE GENOMIC DNA]</scope>
    <source>
        <strain evidence="1">DYQJB</strain>
        <tissue evidence="1">Leaf</tissue>
    </source>
</reference>
<proteinExistence type="predicted"/>
<dbReference type="AlphaFoldDB" id="A0ABD1MGT8"/>
<organism evidence="1 2">
    <name type="scientific">Flemingia macrophylla</name>
    <dbReference type="NCBI Taxonomy" id="520843"/>
    <lineage>
        <taxon>Eukaryota</taxon>
        <taxon>Viridiplantae</taxon>
        <taxon>Streptophyta</taxon>
        <taxon>Embryophyta</taxon>
        <taxon>Tracheophyta</taxon>
        <taxon>Spermatophyta</taxon>
        <taxon>Magnoliopsida</taxon>
        <taxon>eudicotyledons</taxon>
        <taxon>Gunneridae</taxon>
        <taxon>Pentapetalae</taxon>
        <taxon>rosids</taxon>
        <taxon>fabids</taxon>
        <taxon>Fabales</taxon>
        <taxon>Fabaceae</taxon>
        <taxon>Papilionoideae</taxon>
        <taxon>50 kb inversion clade</taxon>
        <taxon>NPAAA clade</taxon>
        <taxon>indigoferoid/millettioid clade</taxon>
        <taxon>Phaseoleae</taxon>
        <taxon>Flemingia</taxon>
    </lineage>
</organism>
<keyword evidence="2" id="KW-1185">Reference proteome</keyword>
<dbReference type="EMBL" id="JBGMDY010000005">
    <property type="protein sequence ID" value="KAL2335021.1"/>
    <property type="molecule type" value="Genomic_DNA"/>
</dbReference>
<accession>A0ABD1MGT8</accession>
<sequence length="59" mass="6990">MYIHPRDINRQARTLLFGDPLIIRFNIRQPYGIIGIPILFSPILPHLKLEIIFDIYKCI</sequence>
<evidence type="ECO:0000313" key="1">
    <source>
        <dbReference type="EMBL" id="KAL2335021.1"/>
    </source>
</evidence>
<protein>
    <submittedName>
        <fullName evidence="1">Uncharacterized protein</fullName>
    </submittedName>
</protein>
<comment type="caution">
    <text evidence="1">The sequence shown here is derived from an EMBL/GenBank/DDBJ whole genome shotgun (WGS) entry which is preliminary data.</text>
</comment>
<dbReference type="Proteomes" id="UP001603857">
    <property type="component" value="Unassembled WGS sequence"/>
</dbReference>
<name>A0ABD1MGT8_9FABA</name>
<evidence type="ECO:0000313" key="2">
    <source>
        <dbReference type="Proteomes" id="UP001603857"/>
    </source>
</evidence>